<evidence type="ECO:0000256" key="1">
    <source>
        <dbReference type="SAM" id="Phobius"/>
    </source>
</evidence>
<dbReference type="EMBL" id="AYKG01000006">
    <property type="protein sequence ID" value="ROO31330.1"/>
    <property type="molecule type" value="Genomic_DNA"/>
</dbReference>
<reference evidence="2 3" key="1">
    <citation type="submission" date="2013-10" db="EMBL/GenBank/DDBJ databases">
        <title>Salinisphaera japonica YTM-1 Genome Sequencing.</title>
        <authorList>
            <person name="Lai Q."/>
            <person name="Li C."/>
            <person name="Shao Z."/>
        </authorList>
    </citation>
    <scope>NUCLEOTIDE SEQUENCE [LARGE SCALE GENOMIC DNA]</scope>
    <source>
        <strain evidence="2 3">YTM-1</strain>
    </source>
</reference>
<feature type="transmembrane region" description="Helical" evidence="1">
    <location>
        <begin position="48"/>
        <end position="72"/>
    </location>
</feature>
<keyword evidence="1" id="KW-0472">Membrane</keyword>
<comment type="caution">
    <text evidence="2">The sequence shown here is derived from an EMBL/GenBank/DDBJ whole genome shotgun (WGS) entry which is preliminary data.</text>
</comment>
<sequence>MLSSFVEAAVSGVDAAYLTDGFIVLILAIFVLACVWKRGNRQHAFTHYAPTLMTTLGILGTFTGIVAGLLHFNVDNIDGSISTLLAGMKTAFLTSLAGMFFGIVYKVLATVGWISPREKDAIDEDAIGVAELYQVMTEQRDGVVSLREAIGSGDESSLTGQMKLLRGDMGDHFKQSRQEFAAFQENLWVKLQDFADMLSKSATEQVIEALNQVIADFNQNLTEQFGENFKQLNESVEKLVEWQERYKEQLGQMVEQYALGVSAIGQTETAVMAISTDTQKIPESLAALRDVLEVNQHQITELNRHLKAFASVRDRAVEAVPQIHDQIDATLKGVNEASEHISTGMKDAGDKLQGAIVQGAQEFVDNSGRVNQSLQSSSDVIAKNSEDVKTQFNDLLSDMNNNFRDLMAEVAKQNQALGQQFKDAGETMTTELGNAQREMMKGLEHMAERQTQEAQQVFRSLRGSIEGALSDTGDAVTKQVRMLDSQMERELSQVMTEMGRALGTISQQFTGDYQKLVREMRNVVNT</sequence>
<keyword evidence="1" id="KW-1133">Transmembrane helix</keyword>
<protein>
    <submittedName>
        <fullName evidence="2">Uncharacterized protein</fullName>
    </submittedName>
</protein>
<dbReference type="Proteomes" id="UP000285310">
    <property type="component" value="Unassembled WGS sequence"/>
</dbReference>
<feature type="transmembrane region" description="Helical" evidence="1">
    <location>
        <begin position="92"/>
        <end position="114"/>
    </location>
</feature>
<name>A0A423Q011_9GAMM</name>
<dbReference type="AlphaFoldDB" id="A0A423Q011"/>
<dbReference type="InParanoid" id="A0A423Q011"/>
<keyword evidence="1" id="KW-0812">Transmembrane</keyword>
<gene>
    <name evidence="2" type="ORF">SAJA_03245</name>
</gene>
<dbReference type="RefSeq" id="WP_123657206.1">
    <property type="nucleotide sequence ID" value="NZ_AYKG01000006.1"/>
</dbReference>
<dbReference type="OrthoDB" id="9798009at2"/>
<dbReference type="SUPFAM" id="SSF58113">
    <property type="entry name" value="Apolipoprotein A-I"/>
    <property type="match status" value="1"/>
</dbReference>
<keyword evidence="3" id="KW-1185">Reference proteome</keyword>
<accession>A0A423Q011</accession>
<evidence type="ECO:0000313" key="2">
    <source>
        <dbReference type="EMBL" id="ROO31330.1"/>
    </source>
</evidence>
<dbReference type="Gene3D" id="1.20.120.20">
    <property type="entry name" value="Apolipoprotein"/>
    <property type="match status" value="1"/>
</dbReference>
<proteinExistence type="predicted"/>
<evidence type="ECO:0000313" key="3">
    <source>
        <dbReference type="Proteomes" id="UP000285310"/>
    </source>
</evidence>
<organism evidence="2 3">
    <name type="scientific">Salinisphaera japonica YTM-1</name>
    <dbReference type="NCBI Taxonomy" id="1209778"/>
    <lineage>
        <taxon>Bacteria</taxon>
        <taxon>Pseudomonadati</taxon>
        <taxon>Pseudomonadota</taxon>
        <taxon>Gammaproteobacteria</taxon>
        <taxon>Salinisphaerales</taxon>
        <taxon>Salinisphaeraceae</taxon>
        <taxon>Salinisphaera</taxon>
    </lineage>
</organism>
<feature type="transmembrane region" description="Helical" evidence="1">
    <location>
        <begin position="15"/>
        <end position="36"/>
    </location>
</feature>